<sequence length="101" mass="11698">MNAENFKSEAYRQLFDIFSQVKEKIPVEQAKARTQGFMYAGQFMGLVSQEDANQIIEQAHFDVFSMSVAQRAEIKSRKKQAFETHDESYFDIPTVLRQPSL</sequence>
<evidence type="ECO:0000313" key="2">
    <source>
        <dbReference type="Proteomes" id="UP001467690"/>
    </source>
</evidence>
<accession>A0ABV1RF32</accession>
<organism evidence="1 2">
    <name type="scientific">Catenovulum sediminis</name>
    <dbReference type="NCBI Taxonomy" id="1740262"/>
    <lineage>
        <taxon>Bacteria</taxon>
        <taxon>Pseudomonadati</taxon>
        <taxon>Pseudomonadota</taxon>
        <taxon>Gammaproteobacteria</taxon>
        <taxon>Alteromonadales</taxon>
        <taxon>Alteromonadaceae</taxon>
        <taxon>Catenovulum</taxon>
    </lineage>
</organism>
<dbReference type="Proteomes" id="UP001467690">
    <property type="component" value="Unassembled WGS sequence"/>
</dbReference>
<gene>
    <name evidence="1" type="ORF">ABS311_05750</name>
</gene>
<reference evidence="1 2" key="1">
    <citation type="submission" date="2024-06" db="EMBL/GenBank/DDBJ databases">
        <authorList>
            <person name="Chen R.Y."/>
        </authorList>
    </citation>
    <scope>NUCLEOTIDE SEQUENCE [LARGE SCALE GENOMIC DNA]</scope>
    <source>
        <strain evidence="1 2">D2</strain>
    </source>
</reference>
<name>A0ABV1RF32_9ALTE</name>
<keyword evidence="2" id="KW-1185">Reference proteome</keyword>
<dbReference type="EMBL" id="JBELOE010000115">
    <property type="protein sequence ID" value="MER2491382.1"/>
    <property type="molecule type" value="Genomic_DNA"/>
</dbReference>
<protein>
    <submittedName>
        <fullName evidence="1">Uncharacterized protein</fullName>
    </submittedName>
</protein>
<proteinExistence type="predicted"/>
<evidence type="ECO:0000313" key="1">
    <source>
        <dbReference type="EMBL" id="MER2491382.1"/>
    </source>
</evidence>
<comment type="caution">
    <text evidence="1">The sequence shown here is derived from an EMBL/GenBank/DDBJ whole genome shotgun (WGS) entry which is preliminary data.</text>
</comment>
<dbReference type="RefSeq" id="WP_350401035.1">
    <property type="nucleotide sequence ID" value="NZ_JBELOE010000115.1"/>
</dbReference>